<evidence type="ECO:0000256" key="1">
    <source>
        <dbReference type="ARBA" id="ARBA00009437"/>
    </source>
</evidence>
<organism evidence="6 7">
    <name type="scientific">Vagococcus fluvialis bH819</name>
    <dbReference type="NCBI Taxonomy" id="1255619"/>
    <lineage>
        <taxon>Bacteria</taxon>
        <taxon>Bacillati</taxon>
        <taxon>Bacillota</taxon>
        <taxon>Bacilli</taxon>
        <taxon>Lactobacillales</taxon>
        <taxon>Enterococcaceae</taxon>
        <taxon>Vagococcus</taxon>
    </lineage>
</organism>
<dbReference type="GO" id="GO:0003677">
    <property type="term" value="F:DNA binding"/>
    <property type="evidence" value="ECO:0007669"/>
    <property type="project" value="UniProtKB-KW"/>
</dbReference>
<dbReference type="Gene3D" id="1.10.10.10">
    <property type="entry name" value="Winged helix-like DNA-binding domain superfamily/Winged helix DNA-binding domain"/>
    <property type="match status" value="1"/>
</dbReference>
<dbReference type="Gene3D" id="3.40.190.290">
    <property type="match status" value="1"/>
</dbReference>
<dbReference type="PRINTS" id="PR00039">
    <property type="entry name" value="HTHLYSR"/>
</dbReference>
<dbReference type="PANTHER" id="PTHR30419">
    <property type="entry name" value="HTH-TYPE TRANSCRIPTIONAL REGULATOR YBHD"/>
    <property type="match status" value="1"/>
</dbReference>
<dbReference type="SUPFAM" id="SSF46785">
    <property type="entry name" value="Winged helix' DNA-binding domain"/>
    <property type="match status" value="1"/>
</dbReference>
<keyword evidence="2" id="KW-0805">Transcription regulation</keyword>
<evidence type="ECO:0000259" key="5">
    <source>
        <dbReference type="PROSITE" id="PS50931"/>
    </source>
</evidence>
<dbReference type="Pfam" id="PF03466">
    <property type="entry name" value="LysR_substrate"/>
    <property type="match status" value="1"/>
</dbReference>
<evidence type="ECO:0000256" key="2">
    <source>
        <dbReference type="ARBA" id="ARBA00023015"/>
    </source>
</evidence>
<evidence type="ECO:0000313" key="6">
    <source>
        <dbReference type="EMBL" id="SLM86586.1"/>
    </source>
</evidence>
<sequence>MNIQQLKYFIEIANTRNLSAAARNLFVTQPTLSLALKKLEGDLRTTLFTHTDKPFQLTKTGLYLYEHGQTVVEEFDQLITDIHLMDDESKTVKKKIRLGITTLFSVQFMKEISAFLSSHPHVDLIIKQDGSPYLQQMLVDSEIDIGLISFPNLHPETLSIEALETSTRGYHVYVVIPENNPLSKKNILTFKDLQGQRFSSLTTNFMLGRLLLDRSSKFGYEPDIILHNDDLQVLLHSLRKNNSICILPIEYQEVGKSDGLIWVPLKDQYDYFPIGIALKKDAHVTKDIKDFIEIIKNN</sequence>
<proteinExistence type="inferred from homology"/>
<dbReference type="RefSeq" id="WP_086952208.1">
    <property type="nucleotide sequence ID" value="NZ_FWFD01000015.1"/>
</dbReference>
<dbReference type="PANTHER" id="PTHR30419:SF25">
    <property type="entry name" value="HTH-TYPE TRANSCRIPTIONAL REGULATOR YTLI"/>
    <property type="match status" value="1"/>
</dbReference>
<dbReference type="InterPro" id="IPR050950">
    <property type="entry name" value="HTH-type_LysR_regulators"/>
</dbReference>
<dbReference type="PROSITE" id="PS50931">
    <property type="entry name" value="HTH_LYSR"/>
    <property type="match status" value="1"/>
</dbReference>
<dbReference type="SUPFAM" id="SSF53850">
    <property type="entry name" value="Periplasmic binding protein-like II"/>
    <property type="match status" value="1"/>
</dbReference>
<dbReference type="CDD" id="cd05466">
    <property type="entry name" value="PBP2_LTTR_substrate"/>
    <property type="match status" value="1"/>
</dbReference>
<keyword evidence="3" id="KW-0238">DNA-binding</keyword>
<dbReference type="OrthoDB" id="9803735at2"/>
<evidence type="ECO:0000256" key="3">
    <source>
        <dbReference type="ARBA" id="ARBA00023125"/>
    </source>
</evidence>
<reference evidence="7" key="1">
    <citation type="submission" date="2017-02" db="EMBL/GenBank/DDBJ databases">
        <authorList>
            <person name="Dridi B."/>
        </authorList>
    </citation>
    <scope>NUCLEOTIDE SEQUENCE [LARGE SCALE GENOMIC DNA]</scope>
    <source>
        <strain evidence="7">bH819</strain>
    </source>
</reference>
<dbReference type="Proteomes" id="UP000195918">
    <property type="component" value="Unassembled WGS sequence"/>
</dbReference>
<dbReference type="GO" id="GO:0005829">
    <property type="term" value="C:cytosol"/>
    <property type="evidence" value="ECO:0007669"/>
    <property type="project" value="TreeGrafter"/>
</dbReference>
<dbReference type="AlphaFoldDB" id="A0A1X6WSH5"/>
<dbReference type="InterPro" id="IPR036388">
    <property type="entry name" value="WH-like_DNA-bd_sf"/>
</dbReference>
<accession>A0A1X6WSH5</accession>
<dbReference type="Pfam" id="PF00126">
    <property type="entry name" value="HTH_1"/>
    <property type="match status" value="1"/>
</dbReference>
<evidence type="ECO:0000256" key="4">
    <source>
        <dbReference type="ARBA" id="ARBA00023163"/>
    </source>
</evidence>
<dbReference type="InterPro" id="IPR036390">
    <property type="entry name" value="WH_DNA-bd_sf"/>
</dbReference>
<name>A0A1X6WSH5_9ENTE</name>
<feature type="domain" description="HTH lysR-type" evidence="5">
    <location>
        <begin position="1"/>
        <end position="58"/>
    </location>
</feature>
<dbReference type="GO" id="GO:0003700">
    <property type="term" value="F:DNA-binding transcription factor activity"/>
    <property type="evidence" value="ECO:0007669"/>
    <property type="project" value="InterPro"/>
</dbReference>
<keyword evidence="4" id="KW-0804">Transcription</keyword>
<evidence type="ECO:0000313" key="7">
    <source>
        <dbReference type="Proteomes" id="UP000195918"/>
    </source>
</evidence>
<keyword evidence="7" id="KW-1185">Reference proteome</keyword>
<comment type="similarity">
    <text evidence="1">Belongs to the LysR transcriptional regulatory family.</text>
</comment>
<gene>
    <name evidence="6" type="ORF">FM121_10865</name>
</gene>
<dbReference type="EMBL" id="FWFD01000015">
    <property type="protein sequence ID" value="SLM86586.1"/>
    <property type="molecule type" value="Genomic_DNA"/>
</dbReference>
<protein>
    <submittedName>
        <fullName evidence="6">Transcriptional regulator, LysR family</fullName>
    </submittedName>
</protein>
<dbReference type="InterPro" id="IPR000847">
    <property type="entry name" value="LysR_HTH_N"/>
</dbReference>
<dbReference type="InterPro" id="IPR005119">
    <property type="entry name" value="LysR_subst-bd"/>
</dbReference>
<dbReference type="FunFam" id="1.10.10.10:FF:000001">
    <property type="entry name" value="LysR family transcriptional regulator"/>
    <property type="match status" value="1"/>
</dbReference>